<evidence type="ECO:0008006" key="3">
    <source>
        <dbReference type="Google" id="ProtNLM"/>
    </source>
</evidence>
<proteinExistence type="predicted"/>
<gene>
    <name evidence="1" type="ORF">AV656_13415</name>
</gene>
<dbReference type="EMBL" id="LQNT01000011">
    <property type="protein sequence ID" value="KZE37550.1"/>
    <property type="molecule type" value="Genomic_DNA"/>
</dbReference>
<evidence type="ECO:0000313" key="2">
    <source>
        <dbReference type="Proteomes" id="UP000076490"/>
    </source>
</evidence>
<name>A0A161SQN4_9BACL</name>
<dbReference type="RefSeq" id="WP_063182901.1">
    <property type="nucleotide sequence ID" value="NZ_LQNT01000011.1"/>
</dbReference>
<sequence length="63" mass="6943">METVTKKACETHVYRALDEVTAETAAFPIMETLNKAEELSTTCDYCPQAAIYVVSNMQSPPIS</sequence>
<dbReference type="OrthoDB" id="1652387at2"/>
<dbReference type="AlphaFoldDB" id="A0A161SQN4"/>
<accession>A0A161SQN4</accession>
<evidence type="ECO:0000313" key="1">
    <source>
        <dbReference type="EMBL" id="KZE37550.1"/>
    </source>
</evidence>
<protein>
    <recommendedName>
        <fullName evidence="3">CxxH/CxxC protein</fullName>
    </recommendedName>
</protein>
<dbReference type="Proteomes" id="UP000076490">
    <property type="component" value="Unassembled WGS sequence"/>
</dbReference>
<organism evidence="1 2">
    <name type="scientific">Bhargavaea cecembensis</name>
    <dbReference type="NCBI Taxonomy" id="394098"/>
    <lineage>
        <taxon>Bacteria</taxon>
        <taxon>Bacillati</taxon>
        <taxon>Bacillota</taxon>
        <taxon>Bacilli</taxon>
        <taxon>Bacillales</taxon>
        <taxon>Caryophanaceae</taxon>
        <taxon>Bhargavaea</taxon>
    </lineage>
</organism>
<dbReference type="Pfam" id="PF14116">
    <property type="entry name" value="YyzF"/>
    <property type="match status" value="1"/>
</dbReference>
<reference evidence="1 2" key="1">
    <citation type="submission" date="2016-01" db="EMBL/GenBank/DDBJ databases">
        <title>Whole genome sequencing of Bhargavaea cecembensis T14.</title>
        <authorList>
            <person name="Hong K.W."/>
        </authorList>
    </citation>
    <scope>NUCLEOTIDE SEQUENCE [LARGE SCALE GENOMIC DNA]</scope>
    <source>
        <strain evidence="1 2">T14</strain>
    </source>
</reference>
<dbReference type="NCBIfam" id="TIGR04129">
    <property type="entry name" value="CxxH_BA5709"/>
    <property type="match status" value="1"/>
</dbReference>
<comment type="caution">
    <text evidence="1">The sequence shown here is derived from an EMBL/GenBank/DDBJ whole genome shotgun (WGS) entry which is preliminary data.</text>
</comment>
<dbReference type="InterPro" id="IPR025626">
    <property type="entry name" value="YyzF"/>
</dbReference>